<evidence type="ECO:0000313" key="3">
    <source>
        <dbReference type="Proteomes" id="UP000024900"/>
    </source>
</evidence>
<dbReference type="AlphaFoldDB" id="A0A837CBE2"/>
<comment type="caution">
    <text evidence="2">The sequence shown here is derived from an EMBL/GenBank/DDBJ whole genome shotgun (WGS) entry which is preliminary data.</text>
</comment>
<evidence type="ECO:0000313" key="2">
    <source>
        <dbReference type="EMBL" id="KGJ66043.1"/>
    </source>
</evidence>
<feature type="region of interest" description="Disordered" evidence="1">
    <location>
        <begin position="75"/>
        <end position="95"/>
    </location>
</feature>
<gene>
    <name evidence="2" type="ORF">BJA5080_02691</name>
</gene>
<protein>
    <submittedName>
        <fullName evidence="2">Uncharacterized protein</fullName>
    </submittedName>
</protein>
<name>A0A837CBE2_9BRAD</name>
<dbReference type="PROSITE" id="PS51257">
    <property type="entry name" value="PROKAR_LIPOPROTEIN"/>
    <property type="match status" value="1"/>
</dbReference>
<sequence>MLLQFKRCDFRGAAFRPRQVRAVTNVQPTSGACAPAPRAGPADTPLVKGCLYQTPAEAKELDVLSWRWPQVLSNTVDPAGQDGRDELNSWTSTAS</sequence>
<dbReference type="EMBL" id="ADOU02000007">
    <property type="protein sequence ID" value="KGJ66043.1"/>
    <property type="molecule type" value="Genomic_DNA"/>
</dbReference>
<organism evidence="2 3">
    <name type="scientific">Bradyrhizobium diazoefficiens SEMIA 5080</name>
    <dbReference type="NCBI Taxonomy" id="754504"/>
    <lineage>
        <taxon>Bacteria</taxon>
        <taxon>Pseudomonadati</taxon>
        <taxon>Pseudomonadota</taxon>
        <taxon>Alphaproteobacteria</taxon>
        <taxon>Hyphomicrobiales</taxon>
        <taxon>Nitrobacteraceae</taxon>
        <taxon>Bradyrhizobium</taxon>
    </lineage>
</organism>
<proteinExistence type="predicted"/>
<dbReference type="Proteomes" id="UP000024900">
    <property type="component" value="Unassembled WGS sequence"/>
</dbReference>
<evidence type="ECO:0000256" key="1">
    <source>
        <dbReference type="SAM" id="MobiDB-lite"/>
    </source>
</evidence>
<accession>A0A837CBE2</accession>
<reference evidence="2 3" key="1">
    <citation type="journal article" date="2014" name="BMC Genomics">
        <title>Comparative genomics of Bradyrhizobium japonicum CPAC 15 and Bradyrhizobium diazoefficiens CPAC 7: elite model strains for understanding symbiotic performance with soybean.</title>
        <authorList>
            <person name="Siqueira A.F."/>
            <person name="Ormeno-Orrillo E."/>
            <person name="Souza R.C."/>
            <person name="Rodrigues E.P."/>
            <person name="Almeida L.G."/>
            <person name="Barcellos F.G."/>
            <person name="Batista J.S."/>
            <person name="Nakatami A.S."/>
            <person name="Martinez-Romero E."/>
            <person name="Vasconcelos A.T."/>
            <person name="Hungria M."/>
        </authorList>
    </citation>
    <scope>NUCLEOTIDE SEQUENCE [LARGE SCALE GENOMIC DNA]</scope>
    <source>
        <strain evidence="2 3">SEMIA 5080</strain>
    </source>
</reference>